<dbReference type="PROSITE" id="PS00512">
    <property type="entry name" value="ALPHA_GALACTOSIDASE"/>
    <property type="match status" value="1"/>
</dbReference>
<comment type="catalytic activity">
    <reaction evidence="1">
        <text>Hydrolysis of terminal, non-reducing alpha-D-galactose residues in alpha-D-galactosides, including galactose oligosaccharides, galactomannans and galactolipids.</text>
        <dbReference type="EC" id="3.2.1.22"/>
    </reaction>
</comment>
<proteinExistence type="predicted"/>
<dbReference type="InterPro" id="IPR002252">
    <property type="entry name" value="Glyco_hydro_36"/>
</dbReference>
<accession>A0A3N2DBN8</accession>
<dbReference type="OrthoDB" id="9758822at2"/>
<sequence length="718" mass="78533">MPSCHPDLHHLRQAGVSVVVDARDPSRLPALLHWGGDLGTDVDLTELALATARVTGSSLAETHDPGLLAEPSTGWLGQPSLLGHRSGRAWSPRFRTVGILREEVEGTQRLVVDAVDDHAGLGLRTELEMLGSGLLRVRHDLSNDGEEDYQLDALVAHLPVGAEATDLLDLTGRHCLDRVPVRTPFTVGTHLHDTRRGRTGADGASVMVAGETGFGFGRGEVWGVHLGWSGNHRGYAEHTSTGERILAAGELLWPGEIALAPGARYRSPWLYGSYGDAGLDSMSSRFHAFVRGLPHIADRDRLITLNSWEALGFGLNTASLVALAEAGAEVGVERFVVDDGWFSDRRDDTRSLGDWSVAAEVFPEGLGELATRVRELGMQLGIWFEPEMINEDSALARHHPEWILQVPGRLPERIRHQQVLDLTVPAAWDHVLETMSAIIATYGIGYVKWDHNRDLVDAGRWPGREAATHLQTKACYELMAELRRRFPHLALESCASGGARIDLGIVEHVDRFWTSDNVDPRDRQTIQRWTQLLMPPEVLGAHVGAPVAGASQRTHRLRFRAGTALFGDFGVEWDIAQATPAERTELAEWIALAKRFRPLLRSGRVVRSDHPDAATWVNGVVAPDGDQALYAVVSMETTTGYTPGRIRLPGLDRRARYRLSAVEPAVAHNGYLQRPAWIEHGGLVLPGSTLATVGVEAPVLWPDDIALVLAERVSGEAS</sequence>
<evidence type="ECO:0000256" key="2">
    <source>
        <dbReference type="ARBA" id="ARBA00012755"/>
    </source>
</evidence>
<dbReference type="InterPro" id="IPR013780">
    <property type="entry name" value="Glyco_hydro_b"/>
</dbReference>
<dbReference type="InterPro" id="IPR013785">
    <property type="entry name" value="Aldolase_TIM"/>
</dbReference>
<gene>
    <name evidence="7" type="ORF">EDD28_1779</name>
</gene>
<dbReference type="RefSeq" id="WP_123739272.1">
    <property type="nucleotide sequence ID" value="NZ_RKHQ01000001.1"/>
</dbReference>
<protein>
    <recommendedName>
        <fullName evidence="2">alpha-galactosidase</fullName>
        <ecNumber evidence="2">3.2.1.22</ecNumber>
    </recommendedName>
</protein>
<keyword evidence="4" id="KW-0326">Glycosidase</keyword>
<dbReference type="PANTHER" id="PTHR43053">
    <property type="entry name" value="GLYCOSIDASE FAMILY 31"/>
    <property type="match status" value="1"/>
</dbReference>
<dbReference type="Pfam" id="PF16875">
    <property type="entry name" value="Glyco_hydro_36N"/>
    <property type="match status" value="1"/>
</dbReference>
<dbReference type="Gene3D" id="2.70.98.60">
    <property type="entry name" value="alpha-galactosidase from lactobacil brevis"/>
    <property type="match status" value="1"/>
</dbReference>
<dbReference type="Gene3D" id="3.20.20.70">
    <property type="entry name" value="Aldolase class I"/>
    <property type="match status" value="1"/>
</dbReference>
<keyword evidence="3" id="KW-0378">Hydrolase</keyword>
<dbReference type="InterPro" id="IPR017853">
    <property type="entry name" value="GH"/>
</dbReference>
<dbReference type="GO" id="GO:0004557">
    <property type="term" value="F:alpha-galactosidase activity"/>
    <property type="evidence" value="ECO:0007669"/>
    <property type="project" value="UniProtKB-EC"/>
</dbReference>
<dbReference type="EMBL" id="RKHQ01000001">
    <property type="protein sequence ID" value="ROR97186.1"/>
    <property type="molecule type" value="Genomic_DNA"/>
</dbReference>
<dbReference type="InterPro" id="IPR031704">
    <property type="entry name" value="Glyco_hydro_36_N"/>
</dbReference>
<dbReference type="SUPFAM" id="SSF51445">
    <property type="entry name" value="(Trans)glycosidases"/>
    <property type="match status" value="1"/>
</dbReference>
<reference evidence="7 8" key="1">
    <citation type="submission" date="2018-11" db="EMBL/GenBank/DDBJ databases">
        <title>Sequencing the genomes of 1000 actinobacteria strains.</title>
        <authorList>
            <person name="Klenk H.-P."/>
        </authorList>
    </citation>
    <scope>NUCLEOTIDE SEQUENCE [LARGE SCALE GENOMIC DNA]</scope>
    <source>
        <strain evidence="7 8">DSM 13521</strain>
    </source>
</reference>
<dbReference type="InterPro" id="IPR000111">
    <property type="entry name" value="Glyco_hydro_27/36_CS"/>
</dbReference>
<name>A0A3N2DBN8_9MICO</name>
<dbReference type="FunFam" id="3.20.20.70:FF:000118">
    <property type="entry name" value="Alpha-galactosidase"/>
    <property type="match status" value="1"/>
</dbReference>
<dbReference type="InterPro" id="IPR031705">
    <property type="entry name" value="Glyco_hydro_36_C"/>
</dbReference>
<evidence type="ECO:0000313" key="7">
    <source>
        <dbReference type="EMBL" id="ROR97186.1"/>
    </source>
</evidence>
<dbReference type="InterPro" id="IPR038417">
    <property type="entry name" value="Alpga-gal_N_sf"/>
</dbReference>
<evidence type="ECO:0000256" key="3">
    <source>
        <dbReference type="ARBA" id="ARBA00022801"/>
    </source>
</evidence>
<feature type="domain" description="Glycosyl hydrolase family 36 N-terminal" evidence="6">
    <location>
        <begin position="28"/>
        <end position="259"/>
    </location>
</feature>
<dbReference type="Pfam" id="PF02065">
    <property type="entry name" value="Melibiase"/>
    <property type="match status" value="1"/>
</dbReference>
<evidence type="ECO:0000256" key="1">
    <source>
        <dbReference type="ARBA" id="ARBA00001255"/>
    </source>
</evidence>
<feature type="domain" description="Glycosyl hydrolase family 36 C-terminal" evidence="5">
    <location>
        <begin position="620"/>
        <end position="698"/>
    </location>
</feature>
<dbReference type="EC" id="3.2.1.22" evidence="2"/>
<dbReference type="PRINTS" id="PR00743">
    <property type="entry name" value="GLHYDRLASE36"/>
</dbReference>
<comment type="caution">
    <text evidence="7">The sequence shown here is derived from an EMBL/GenBank/DDBJ whole genome shotgun (WGS) entry which is preliminary data.</text>
</comment>
<evidence type="ECO:0000256" key="4">
    <source>
        <dbReference type="ARBA" id="ARBA00023295"/>
    </source>
</evidence>
<dbReference type="CDD" id="cd14791">
    <property type="entry name" value="GH36"/>
    <property type="match status" value="1"/>
</dbReference>
<dbReference type="Pfam" id="PF16874">
    <property type="entry name" value="Glyco_hydro_36C"/>
    <property type="match status" value="1"/>
</dbReference>
<dbReference type="InterPro" id="IPR050985">
    <property type="entry name" value="Alpha-glycosidase_related"/>
</dbReference>
<dbReference type="AlphaFoldDB" id="A0A3N2DBN8"/>
<dbReference type="Proteomes" id="UP000275356">
    <property type="component" value="Unassembled WGS sequence"/>
</dbReference>
<evidence type="ECO:0000259" key="6">
    <source>
        <dbReference type="Pfam" id="PF16875"/>
    </source>
</evidence>
<dbReference type="PANTHER" id="PTHR43053:SF3">
    <property type="entry name" value="ALPHA-GALACTOSIDASE C-RELATED"/>
    <property type="match status" value="1"/>
</dbReference>
<dbReference type="GO" id="GO:0016052">
    <property type="term" value="P:carbohydrate catabolic process"/>
    <property type="evidence" value="ECO:0007669"/>
    <property type="project" value="InterPro"/>
</dbReference>
<organism evidence="7 8">
    <name type="scientific">Salana multivorans</name>
    <dbReference type="NCBI Taxonomy" id="120377"/>
    <lineage>
        <taxon>Bacteria</taxon>
        <taxon>Bacillati</taxon>
        <taxon>Actinomycetota</taxon>
        <taxon>Actinomycetes</taxon>
        <taxon>Micrococcales</taxon>
        <taxon>Beutenbergiaceae</taxon>
        <taxon>Salana</taxon>
    </lineage>
</organism>
<evidence type="ECO:0000259" key="5">
    <source>
        <dbReference type="Pfam" id="PF16874"/>
    </source>
</evidence>
<dbReference type="Gene3D" id="2.60.40.1180">
    <property type="entry name" value="Golgi alpha-mannosidase II"/>
    <property type="match status" value="1"/>
</dbReference>
<keyword evidence="8" id="KW-1185">Reference proteome</keyword>
<evidence type="ECO:0000313" key="8">
    <source>
        <dbReference type="Proteomes" id="UP000275356"/>
    </source>
</evidence>